<protein>
    <submittedName>
        <fullName evidence="1">Uncharacterized protein</fullName>
    </submittedName>
</protein>
<keyword evidence="2" id="KW-1185">Reference proteome</keyword>
<dbReference type="EMBL" id="MU273841">
    <property type="protein sequence ID" value="KAI0027776.1"/>
    <property type="molecule type" value="Genomic_DNA"/>
</dbReference>
<evidence type="ECO:0000313" key="2">
    <source>
        <dbReference type="Proteomes" id="UP000814128"/>
    </source>
</evidence>
<dbReference type="Proteomes" id="UP000814128">
    <property type="component" value="Unassembled WGS sequence"/>
</dbReference>
<evidence type="ECO:0000313" key="1">
    <source>
        <dbReference type="EMBL" id="KAI0027776.1"/>
    </source>
</evidence>
<organism evidence="1 2">
    <name type="scientific">Vararia minispora EC-137</name>
    <dbReference type="NCBI Taxonomy" id="1314806"/>
    <lineage>
        <taxon>Eukaryota</taxon>
        <taxon>Fungi</taxon>
        <taxon>Dikarya</taxon>
        <taxon>Basidiomycota</taxon>
        <taxon>Agaricomycotina</taxon>
        <taxon>Agaricomycetes</taxon>
        <taxon>Russulales</taxon>
        <taxon>Lachnocladiaceae</taxon>
        <taxon>Vararia</taxon>
    </lineage>
</organism>
<gene>
    <name evidence="1" type="ORF">K488DRAFT_90473</name>
</gene>
<name>A0ACB8Q7M6_9AGAM</name>
<reference evidence="1" key="2">
    <citation type="journal article" date="2022" name="New Phytol.">
        <title>Evolutionary transition to the ectomycorrhizal habit in the genomes of a hyperdiverse lineage of mushroom-forming fungi.</title>
        <authorList>
            <person name="Looney B."/>
            <person name="Miyauchi S."/>
            <person name="Morin E."/>
            <person name="Drula E."/>
            <person name="Courty P.E."/>
            <person name="Kohler A."/>
            <person name="Kuo A."/>
            <person name="LaButti K."/>
            <person name="Pangilinan J."/>
            <person name="Lipzen A."/>
            <person name="Riley R."/>
            <person name="Andreopoulos W."/>
            <person name="He G."/>
            <person name="Johnson J."/>
            <person name="Nolan M."/>
            <person name="Tritt A."/>
            <person name="Barry K.W."/>
            <person name="Grigoriev I.V."/>
            <person name="Nagy L.G."/>
            <person name="Hibbett D."/>
            <person name="Henrissat B."/>
            <person name="Matheny P.B."/>
            <person name="Labbe J."/>
            <person name="Martin F.M."/>
        </authorList>
    </citation>
    <scope>NUCLEOTIDE SEQUENCE</scope>
    <source>
        <strain evidence="1">EC-137</strain>
    </source>
</reference>
<proteinExistence type="predicted"/>
<accession>A0ACB8Q7M6</accession>
<reference evidence="1" key="1">
    <citation type="submission" date="2021-02" db="EMBL/GenBank/DDBJ databases">
        <authorList>
            <consortium name="DOE Joint Genome Institute"/>
            <person name="Ahrendt S."/>
            <person name="Looney B.P."/>
            <person name="Miyauchi S."/>
            <person name="Morin E."/>
            <person name="Drula E."/>
            <person name="Courty P.E."/>
            <person name="Chicoki N."/>
            <person name="Fauchery L."/>
            <person name="Kohler A."/>
            <person name="Kuo A."/>
            <person name="Labutti K."/>
            <person name="Pangilinan J."/>
            <person name="Lipzen A."/>
            <person name="Riley R."/>
            <person name="Andreopoulos W."/>
            <person name="He G."/>
            <person name="Johnson J."/>
            <person name="Barry K.W."/>
            <person name="Grigoriev I.V."/>
            <person name="Nagy L."/>
            <person name="Hibbett D."/>
            <person name="Henrissat B."/>
            <person name="Matheny P.B."/>
            <person name="Labbe J."/>
            <person name="Martin F."/>
        </authorList>
    </citation>
    <scope>NUCLEOTIDE SEQUENCE</scope>
    <source>
        <strain evidence="1">EC-137</strain>
    </source>
</reference>
<sequence length="377" mass="41920">MANVPHAALGPAGAPDLLMALGLSAEQYSAIMGTIVGEFDGAAQSSADFPHKIRMFPFLHRLVIGPVGKTLDKYDTELEFLKGFKMSLEAHKRLCDMGILRRDISPGDLFLSDDPEVPGFIADVESAIISGDLFSGQDAFETRTRTVDEAVVERRPCDNYLSPSAANLQSERVEVTNTQRRGAVMTGTLQFMAREVLEALRDNDSIQRTPEHDVEALINVFCHSLLYRLCRRTHPYSHERPFFETSFANAFKFAGPLVSRMLEERMWASALIWIESHLALKLPPEIMSEPLKGLVSSFCKLYLLGMTSQNCPLHKKRGGPAKDQSGGQSPDDRINHKNVLKAIDEAIEELEICSALDASRLSKNGWSEDRCHLPSFL</sequence>
<comment type="caution">
    <text evidence="1">The sequence shown here is derived from an EMBL/GenBank/DDBJ whole genome shotgun (WGS) entry which is preliminary data.</text>
</comment>